<protein>
    <recommendedName>
        <fullName evidence="4">GRIP domain-containing protein</fullName>
    </recommendedName>
</protein>
<reference evidence="5" key="1">
    <citation type="submission" date="2021-09" db="EMBL/GenBank/DDBJ databases">
        <authorList>
            <consortium name="AG Swart"/>
            <person name="Singh M."/>
            <person name="Singh A."/>
            <person name="Seah K."/>
            <person name="Emmerich C."/>
        </authorList>
    </citation>
    <scope>NUCLEOTIDE SEQUENCE</scope>
    <source>
        <strain evidence="5">ATCC30299</strain>
    </source>
</reference>
<accession>A0AAU9IXA9</accession>
<keyword evidence="1 2" id="KW-0175">Coiled coil</keyword>
<organism evidence="5 6">
    <name type="scientific">Blepharisma stoltei</name>
    <dbReference type="NCBI Taxonomy" id="1481888"/>
    <lineage>
        <taxon>Eukaryota</taxon>
        <taxon>Sar</taxon>
        <taxon>Alveolata</taxon>
        <taxon>Ciliophora</taxon>
        <taxon>Postciliodesmatophora</taxon>
        <taxon>Heterotrichea</taxon>
        <taxon>Heterotrichida</taxon>
        <taxon>Blepharismidae</taxon>
        <taxon>Blepharisma</taxon>
    </lineage>
</organism>
<feature type="coiled-coil region" evidence="2">
    <location>
        <begin position="1941"/>
        <end position="1999"/>
    </location>
</feature>
<feature type="region of interest" description="Disordered" evidence="3">
    <location>
        <begin position="1"/>
        <end position="26"/>
    </location>
</feature>
<dbReference type="PROSITE" id="PS50913">
    <property type="entry name" value="GRIP"/>
    <property type="match status" value="1"/>
</dbReference>
<sequence length="2067" mass="239631">MRRRSLESSVERRFAPQMAEPMPNDANMESIISNLQYKLTGLEQKYNQFVGQCAKIFKENQLRSYNDSGSEDASALQLMQELSSERTKFDKELYSLIGSQNSRVETDIQEMFKRITQKISEAKDIAIQQLPQRGDYRERVSEVFIGLTESIWAIMSNKERQRETNSWIRNIMDLEDNKRQIERGNKDYSEAKKYKNLYIKIFEEKHDLEVKLKEMQEILNRKGAEVSKSEQKLHHIQGKLDTLMDENDKLRETLSDATKKYARLERSSSKNRPNHLSPARDELGGSHRLRKTSPNSFKFFQATDGFNLSLKLELERAHDEIKRIREERDSLRAWKEQKSQSLTQDYENEKATFQKKLNSLQDRLLSFSNVAKNLIENSLQADKAQTDRDPATLRKTSQIRKELRKKIQQIKTENPGKQNIESPMLSPLGSPKSSSRGNSPMVDVSFLIKTNKSLEKERTRLENAVSYERNQADKYCEALELKNQELIEKEKLIDDLNEKEKSLQNELELMEKEKGVIIADLETRELKAKTALKELQEDMNEQIFELTQELDSLKEIHSKCKLIEKLENEQNTFKKTFPFMLKNIEDIINGIHKQIGEKLNEKSSNLENLINEFYPKLKSIKSSQAESKEYITLLEEKVEHLEFMLQQSQELNLGQINEFDEDVQQLETQKLKDQKQYDLILQENRELRDIKEKYIIVEERLKCMQDLQKDVDFMEKGYKSMSKENTQKSLEIEQLRYENNALREEKLELLKEGDQKEKDMMELHSKFQNDIRAANLSIERLVYENSLLKQSKEELDSIKETLENANKLIAEYESKEKNNKSALAEEINDLKRSLKEITGKNNELKAYSEKLNGQLKDCNEKLSGALNENSIYQEIIDELKKGTIQELQENLKSSSKKLQDCKSKKKVYKTRNNDLQKEIASLLSSSESIESILKESQLNESQLNSQIKNLEMTIAGKEKEIENLKVHIIAKEAQIESLTSIESQATDETKKQLAVLLELKQKLENEIKIANLKSNEQLEEIEKLREEIKTKKDENNNLGTITSLKLAEILQLKSVAGSKDEEIAELKHSLNNAESDLIIREKEIEKLHKNIQSQEEHITEIKSLYEDKIKHLENELEIKIQDSKNSLAYLQQTNKQLEEKNTALGKSIQKLTDEKDQLLSSLSSASENIFHLNGKLKTSSEESASLLSLRQNIEELKSQLSDSESSIKALLDTKKALKSRNDELEKLEIEKTILIEKQKLSIQNLQGQIQEAVSQNSNGEGKLREELNLRNDEILEINARIRELEEKVKELSQIRDNLKKELDAKANENLEKDKIIENKQTLLDNVYHSLTESNQLEKDELKKAIDTLKGQVSKLANEKKLIGEELSEKNALIQKLTLKNQELTKECEESIINVNNLSKTAKETQERLLDELKTIEKRAKELESNLKLKDQEIKELSQVIAHEKGLNEIKTKEIDDHEQKENQLIKENNELKLSISQLESTVIDKTETIESFQLEISSLKSFKESLEEKNSKKEKELNEVKLKIKESQENNEIKINILKASLEKANSELQTAEQKNRELHNKLNSDQSPQKSSQRDADEAEDQVREALKHTINKIENEKNEMQTEYEDRIAKLEKECSNLKLQKNFIEIGLEETGKQFQTIKEKYEQLLNENKKRAENVIEEKKERHSDIVKNDNEFKLDSNQPQRASIDSKKEDMNLETEISNIAVDILENPPFTIEVQDDLTIIKQAIEVLIQIKEIVKNEILEGDVVLPEVLVIVLNDYKNRIKDLESQSIEPQKLQQQLMPGISNKDQLPLESIPEDNDSAVFESCSRVLVKSIRIDSIIWKLFRTVDGNFDWEPEEASSLTPEEAIDEDLDKIKAELGDYFKEGSIIKSIRELKVSLEKLKENKNSRSSFSFNEDLEIMPEAEGEHLSFDSLSFRNEFGPGLGLAPVKEETEHETSEDKIKLKEELENCLQELENVKNELAKKILKIQEKKRDIERHEEQILTLKVQLRETDEKLQHANTVDTAYLKRLFQELIKGIPPLSQETEKIVKIFCGILGFTPSEENSISMERKGKRGKSVLSLFR</sequence>
<evidence type="ECO:0000256" key="3">
    <source>
        <dbReference type="SAM" id="MobiDB-lite"/>
    </source>
</evidence>
<dbReference type="EMBL" id="CAJZBQ010000020">
    <property type="protein sequence ID" value="CAG9318338.1"/>
    <property type="molecule type" value="Genomic_DNA"/>
</dbReference>
<feature type="coiled-coil region" evidence="2">
    <location>
        <begin position="788"/>
        <end position="1308"/>
    </location>
</feature>
<feature type="region of interest" description="Disordered" evidence="3">
    <location>
        <begin position="264"/>
        <end position="290"/>
    </location>
</feature>
<feature type="region of interest" description="Disordered" evidence="3">
    <location>
        <begin position="1674"/>
        <end position="1694"/>
    </location>
</feature>
<dbReference type="Proteomes" id="UP001162131">
    <property type="component" value="Unassembled WGS sequence"/>
</dbReference>
<proteinExistence type="predicted"/>
<feature type="compositionally biased region" description="Basic and acidic residues" evidence="3">
    <location>
        <begin position="1"/>
        <end position="14"/>
    </location>
</feature>
<feature type="compositionally biased region" description="Basic and acidic residues" evidence="3">
    <location>
        <begin position="1573"/>
        <end position="1583"/>
    </location>
</feature>
<feature type="region of interest" description="Disordered" evidence="3">
    <location>
        <begin position="409"/>
        <end position="440"/>
    </location>
</feature>
<comment type="caution">
    <text evidence="5">The sequence shown here is derived from an EMBL/GenBank/DDBJ whole genome shotgun (WGS) entry which is preliminary data.</text>
</comment>
<evidence type="ECO:0000313" key="5">
    <source>
        <dbReference type="EMBL" id="CAG9318338.1"/>
    </source>
</evidence>
<feature type="compositionally biased region" description="Polar residues" evidence="3">
    <location>
        <begin position="409"/>
        <end position="421"/>
    </location>
</feature>
<feature type="compositionally biased region" description="Basic and acidic residues" evidence="3">
    <location>
        <begin position="1554"/>
        <end position="1563"/>
    </location>
</feature>
<keyword evidence="6" id="KW-1185">Reference proteome</keyword>
<feature type="domain" description="GRIP" evidence="4">
    <location>
        <begin position="2001"/>
        <end position="2053"/>
    </location>
</feature>
<feature type="coiled-coil region" evidence="2">
    <location>
        <begin position="307"/>
        <end position="363"/>
    </location>
</feature>
<feature type="coiled-coil region" evidence="2">
    <location>
        <begin position="592"/>
        <end position="759"/>
    </location>
</feature>
<evidence type="ECO:0000256" key="2">
    <source>
        <dbReference type="SAM" id="Coils"/>
    </source>
</evidence>
<dbReference type="PANTHER" id="PTHR32083">
    <property type="entry name" value="CILIA AND FLAGELLA-ASSOCIATED PROTEIN 58-RELATED"/>
    <property type="match status" value="1"/>
</dbReference>
<evidence type="ECO:0000313" key="6">
    <source>
        <dbReference type="Proteomes" id="UP001162131"/>
    </source>
</evidence>
<dbReference type="InterPro" id="IPR000237">
    <property type="entry name" value="GRIP_dom"/>
</dbReference>
<evidence type="ECO:0000259" key="4">
    <source>
        <dbReference type="PROSITE" id="PS50913"/>
    </source>
</evidence>
<feature type="region of interest" description="Disordered" evidence="3">
    <location>
        <begin position="1548"/>
        <end position="1583"/>
    </location>
</feature>
<gene>
    <name evidence="5" type="ORF">BSTOLATCC_MIC20812</name>
</gene>
<evidence type="ECO:0000256" key="1">
    <source>
        <dbReference type="ARBA" id="ARBA00023054"/>
    </source>
</evidence>
<name>A0AAU9IXA9_9CILI</name>
<feature type="coiled-coil region" evidence="2">
    <location>
        <begin position="444"/>
        <end position="556"/>
    </location>
</feature>